<proteinExistence type="predicted"/>
<keyword evidence="2" id="KW-1185">Reference proteome</keyword>
<evidence type="ECO:0000313" key="2">
    <source>
        <dbReference type="Proteomes" id="UP001215598"/>
    </source>
</evidence>
<organism evidence="1 2">
    <name type="scientific">Mycena metata</name>
    <dbReference type="NCBI Taxonomy" id="1033252"/>
    <lineage>
        <taxon>Eukaryota</taxon>
        <taxon>Fungi</taxon>
        <taxon>Dikarya</taxon>
        <taxon>Basidiomycota</taxon>
        <taxon>Agaricomycotina</taxon>
        <taxon>Agaricomycetes</taxon>
        <taxon>Agaricomycetidae</taxon>
        <taxon>Agaricales</taxon>
        <taxon>Marasmiineae</taxon>
        <taxon>Mycenaceae</taxon>
        <taxon>Mycena</taxon>
    </lineage>
</organism>
<protein>
    <recommendedName>
        <fullName evidence="3">RRM domain-containing protein</fullName>
    </recommendedName>
</protein>
<dbReference type="AlphaFoldDB" id="A0AAD7IWP0"/>
<comment type="caution">
    <text evidence="1">The sequence shown here is derived from an EMBL/GenBank/DDBJ whole genome shotgun (WGS) entry which is preliminary data.</text>
</comment>
<evidence type="ECO:0008006" key="3">
    <source>
        <dbReference type="Google" id="ProtNLM"/>
    </source>
</evidence>
<gene>
    <name evidence="1" type="ORF">B0H16DRAFT_1691139</name>
</gene>
<reference evidence="1" key="1">
    <citation type="submission" date="2023-03" db="EMBL/GenBank/DDBJ databases">
        <title>Massive genome expansion in bonnet fungi (Mycena s.s.) driven by repeated elements and novel gene families across ecological guilds.</title>
        <authorList>
            <consortium name="Lawrence Berkeley National Laboratory"/>
            <person name="Harder C.B."/>
            <person name="Miyauchi S."/>
            <person name="Viragh M."/>
            <person name="Kuo A."/>
            <person name="Thoen E."/>
            <person name="Andreopoulos B."/>
            <person name="Lu D."/>
            <person name="Skrede I."/>
            <person name="Drula E."/>
            <person name="Henrissat B."/>
            <person name="Morin E."/>
            <person name="Kohler A."/>
            <person name="Barry K."/>
            <person name="LaButti K."/>
            <person name="Morin E."/>
            <person name="Salamov A."/>
            <person name="Lipzen A."/>
            <person name="Mereny Z."/>
            <person name="Hegedus B."/>
            <person name="Baldrian P."/>
            <person name="Stursova M."/>
            <person name="Weitz H."/>
            <person name="Taylor A."/>
            <person name="Grigoriev I.V."/>
            <person name="Nagy L.G."/>
            <person name="Martin F."/>
            <person name="Kauserud H."/>
        </authorList>
    </citation>
    <scope>NUCLEOTIDE SEQUENCE</scope>
    <source>
        <strain evidence="1">CBHHK182m</strain>
    </source>
</reference>
<evidence type="ECO:0000313" key="1">
    <source>
        <dbReference type="EMBL" id="KAJ7751986.1"/>
    </source>
</evidence>
<dbReference type="EMBL" id="JARKIB010000060">
    <property type="protein sequence ID" value="KAJ7751986.1"/>
    <property type="molecule type" value="Genomic_DNA"/>
</dbReference>
<name>A0AAD7IWP0_9AGAR</name>
<accession>A0AAD7IWP0</accession>
<feature type="non-terminal residue" evidence="1">
    <location>
        <position position="1"/>
    </location>
</feature>
<sequence>MASSAIRRTRRISPALQNATLIKLTNVSLTATPADIRRLVLRSQIPGVEDVAIGNTFLEPNGTAFLKLAHSDYMAPAALEALEKVTISGLHPVAEPSKRWPAPALYHGSGLSSDLASDGKNVVVWGFPEILDPAALDRDALGGFSFPPGEDYIFKIATAPKYSSCSRFMVRLASVPEAHRLVRQLHMTYWRPDYHGNKYL</sequence>
<dbReference type="Proteomes" id="UP001215598">
    <property type="component" value="Unassembled WGS sequence"/>
</dbReference>